<keyword evidence="12" id="KW-1185">Reference proteome</keyword>
<evidence type="ECO:0000259" key="10">
    <source>
        <dbReference type="PROSITE" id="PS50067"/>
    </source>
</evidence>
<evidence type="ECO:0000256" key="1">
    <source>
        <dbReference type="ARBA" id="ARBA00004496"/>
    </source>
</evidence>
<gene>
    <name evidence="11" type="ORF">SDRG_09286</name>
</gene>
<accession>T0RSU5</accession>
<dbReference type="GO" id="GO:0005875">
    <property type="term" value="C:microtubule associated complex"/>
    <property type="evidence" value="ECO:0007669"/>
    <property type="project" value="TreeGrafter"/>
</dbReference>
<sequence length="765" mass="87602">MIERNQQTDRTNKPEITLVVSFLEIYCDRLRDLGREYAQKTGRTVSYQQSSSADWYLRQKAMKRTDSSASVFSNHSSKDETRVDYEKENLEIHEDAQGQVFVKDLSMIEVTRREEVNVMVQMGLKLRSTHETKMNAVSSRSHTVFSIHVFQHDLATNEVISGTLNMVDLAGSERLKKSESDGQRLKEALHINSSLSAVGKVVMSLDPESRFNYIPYRDSKLTRLLQNSIGGNSFTILIATIHPMKEHYEECLSTMQFANRCRTVQNQPRVNYINQNVVDKDRRIRKLQDEIALLKRKLECLRAEQNARMGTILRELGYDVSGFTEEGNVRLADGTVVIATEETILDMHGNPITLSKTEDALGHSPSKRKKSLSDHGRNQELRRTIEFLRKERDYMRQKAEDVKNAVLLAQAELKKEKDDMLRQLQQQKREVLRLESELVLKDEALVRIEAQGASKHKEDIQHILEHSQALQRTSQRPSVMLRAKSDGPTLPLAVSSDFAQRALQLEKSKEDDIALLKEQYECLLARKKQELLDLTKQWTQHQATDRETIETLKDEMAQLYVYTTRLFQASQSHLQRKSHDVSWPKPLLTNTTKLRHFRALLGSDPLVQARVQHAKEHKVMSARVAATARPVSAPARRPMSAGYASAFRGRILQQPPVATTSAECDGIINEDDDSDSELSMLPIETLRQLLRDERAKQQKPRQPEVDDDVVDQLRTKLQHEVQKNRELRAANAALQRQQTKTTQEKVAPAKPRPQSATKRPMGREE</sequence>
<feature type="coiled-coil region" evidence="8">
    <location>
        <begin position="378"/>
        <end position="444"/>
    </location>
</feature>
<evidence type="ECO:0000256" key="5">
    <source>
        <dbReference type="ARBA" id="ARBA00023054"/>
    </source>
</evidence>
<keyword evidence="7" id="KW-0493">Microtubule</keyword>
<dbReference type="InterPro" id="IPR019821">
    <property type="entry name" value="Kinesin_motor_CS"/>
</dbReference>
<keyword evidence="5 8" id="KW-0175">Coiled coil</keyword>
<dbReference type="InterPro" id="IPR027417">
    <property type="entry name" value="P-loop_NTPase"/>
</dbReference>
<dbReference type="AlphaFoldDB" id="T0RSU5"/>
<feature type="domain" description="Kinesin motor" evidence="10">
    <location>
        <begin position="1"/>
        <end position="264"/>
    </location>
</feature>
<dbReference type="SMART" id="SM00129">
    <property type="entry name" value="KISc"/>
    <property type="match status" value="1"/>
</dbReference>
<dbReference type="GO" id="GO:0005737">
    <property type="term" value="C:cytoplasm"/>
    <property type="evidence" value="ECO:0007669"/>
    <property type="project" value="UniProtKB-SubCell"/>
</dbReference>
<dbReference type="GO" id="GO:0003777">
    <property type="term" value="F:microtubule motor activity"/>
    <property type="evidence" value="ECO:0007669"/>
    <property type="project" value="InterPro"/>
</dbReference>
<keyword evidence="7" id="KW-0505">Motor protein</keyword>
<dbReference type="PROSITE" id="PS00411">
    <property type="entry name" value="KINESIN_MOTOR_1"/>
    <property type="match status" value="1"/>
</dbReference>
<dbReference type="VEuPathDB" id="FungiDB:SDRG_09286"/>
<dbReference type="OMA" id="HKETERC"/>
<protein>
    <recommendedName>
        <fullName evidence="7">Kinesin-like protein</fullName>
    </recommendedName>
</protein>
<dbReference type="GO" id="GO:0007052">
    <property type="term" value="P:mitotic spindle organization"/>
    <property type="evidence" value="ECO:0007669"/>
    <property type="project" value="TreeGrafter"/>
</dbReference>
<evidence type="ECO:0000256" key="7">
    <source>
        <dbReference type="RuleBase" id="RU000394"/>
    </source>
</evidence>
<dbReference type="RefSeq" id="XP_008613430.1">
    <property type="nucleotide sequence ID" value="XM_008615208.1"/>
</dbReference>
<name>T0RSU5_SAPDV</name>
<comment type="similarity">
    <text evidence="6 7">Belongs to the TRAFAC class myosin-kinesin ATPase superfamily. Kinesin family.</text>
</comment>
<evidence type="ECO:0000313" key="11">
    <source>
        <dbReference type="EMBL" id="EQC33307.1"/>
    </source>
</evidence>
<evidence type="ECO:0000256" key="3">
    <source>
        <dbReference type="ARBA" id="ARBA00022741"/>
    </source>
</evidence>
<dbReference type="eggNOG" id="KOG4280">
    <property type="taxonomic scope" value="Eukaryota"/>
</dbReference>
<dbReference type="GO" id="GO:0051231">
    <property type="term" value="P:spindle elongation"/>
    <property type="evidence" value="ECO:0007669"/>
    <property type="project" value="TreeGrafter"/>
</dbReference>
<evidence type="ECO:0000256" key="6">
    <source>
        <dbReference type="PROSITE-ProRule" id="PRU00283"/>
    </source>
</evidence>
<reference evidence="11 12" key="1">
    <citation type="submission" date="2012-04" db="EMBL/GenBank/DDBJ databases">
        <title>The Genome Sequence of Saprolegnia declina VS20.</title>
        <authorList>
            <consortium name="The Broad Institute Genome Sequencing Platform"/>
            <person name="Russ C."/>
            <person name="Nusbaum C."/>
            <person name="Tyler B."/>
            <person name="van West P."/>
            <person name="Dieguez-Uribeondo J."/>
            <person name="de Bruijn I."/>
            <person name="Tripathy S."/>
            <person name="Jiang R."/>
            <person name="Young S.K."/>
            <person name="Zeng Q."/>
            <person name="Gargeya S."/>
            <person name="Fitzgerald M."/>
            <person name="Haas B."/>
            <person name="Abouelleil A."/>
            <person name="Alvarado L."/>
            <person name="Arachchi H.M."/>
            <person name="Berlin A."/>
            <person name="Chapman S.B."/>
            <person name="Goldberg J."/>
            <person name="Griggs A."/>
            <person name="Gujja S."/>
            <person name="Hansen M."/>
            <person name="Howarth C."/>
            <person name="Imamovic A."/>
            <person name="Larimer J."/>
            <person name="McCowen C."/>
            <person name="Montmayeur A."/>
            <person name="Murphy C."/>
            <person name="Neiman D."/>
            <person name="Pearson M."/>
            <person name="Priest M."/>
            <person name="Roberts A."/>
            <person name="Saif S."/>
            <person name="Shea T."/>
            <person name="Sisk P."/>
            <person name="Sykes S."/>
            <person name="Wortman J."/>
            <person name="Nusbaum C."/>
            <person name="Birren B."/>
        </authorList>
    </citation>
    <scope>NUCLEOTIDE SEQUENCE [LARGE SCALE GENOMIC DNA]</scope>
    <source>
        <strain evidence="11 12">VS20</strain>
    </source>
</reference>
<dbReference type="PRINTS" id="PR00380">
    <property type="entry name" value="KINESINHEAVY"/>
</dbReference>
<dbReference type="GO" id="GO:0005874">
    <property type="term" value="C:microtubule"/>
    <property type="evidence" value="ECO:0007669"/>
    <property type="project" value="UniProtKB-KW"/>
</dbReference>
<comment type="subcellular location">
    <subcellularLocation>
        <location evidence="1">Cytoplasm</location>
    </subcellularLocation>
</comment>
<dbReference type="GO" id="GO:0007018">
    <property type="term" value="P:microtubule-based movement"/>
    <property type="evidence" value="ECO:0007669"/>
    <property type="project" value="InterPro"/>
</dbReference>
<dbReference type="InterPro" id="IPR001752">
    <property type="entry name" value="Kinesin_motor_dom"/>
</dbReference>
<evidence type="ECO:0000256" key="8">
    <source>
        <dbReference type="SAM" id="Coils"/>
    </source>
</evidence>
<keyword evidence="4 7" id="KW-0067">ATP-binding</keyword>
<dbReference type="PANTHER" id="PTHR47969:SF15">
    <property type="entry name" value="CHROMOSOME-ASSOCIATED KINESIN KIF4A-RELATED"/>
    <property type="match status" value="1"/>
</dbReference>
<dbReference type="STRING" id="1156394.T0RSU5"/>
<organism evidence="11 12">
    <name type="scientific">Saprolegnia diclina (strain VS20)</name>
    <dbReference type="NCBI Taxonomy" id="1156394"/>
    <lineage>
        <taxon>Eukaryota</taxon>
        <taxon>Sar</taxon>
        <taxon>Stramenopiles</taxon>
        <taxon>Oomycota</taxon>
        <taxon>Saprolegniomycetes</taxon>
        <taxon>Saprolegniales</taxon>
        <taxon>Saprolegniaceae</taxon>
        <taxon>Saprolegnia</taxon>
    </lineage>
</organism>
<feature type="compositionally biased region" description="Low complexity" evidence="9">
    <location>
        <begin position="729"/>
        <end position="738"/>
    </location>
</feature>
<dbReference type="EMBL" id="JH767160">
    <property type="protein sequence ID" value="EQC33307.1"/>
    <property type="molecule type" value="Genomic_DNA"/>
</dbReference>
<dbReference type="InterPro" id="IPR027640">
    <property type="entry name" value="Kinesin-like_fam"/>
</dbReference>
<feature type="coiled-coil region" evidence="8">
    <location>
        <begin position="277"/>
        <end position="304"/>
    </location>
</feature>
<proteinExistence type="inferred from homology"/>
<dbReference type="OrthoDB" id="3176171at2759"/>
<dbReference type="Proteomes" id="UP000030762">
    <property type="component" value="Unassembled WGS sequence"/>
</dbReference>
<dbReference type="GO" id="GO:0008017">
    <property type="term" value="F:microtubule binding"/>
    <property type="evidence" value="ECO:0007669"/>
    <property type="project" value="InterPro"/>
</dbReference>
<evidence type="ECO:0000256" key="2">
    <source>
        <dbReference type="ARBA" id="ARBA00022490"/>
    </source>
</evidence>
<dbReference type="SUPFAM" id="SSF52540">
    <property type="entry name" value="P-loop containing nucleoside triphosphate hydrolases"/>
    <property type="match status" value="1"/>
</dbReference>
<feature type="region of interest" description="Disordered" evidence="9">
    <location>
        <begin position="720"/>
        <end position="765"/>
    </location>
</feature>
<keyword evidence="3 7" id="KW-0547">Nucleotide-binding</keyword>
<dbReference type="InParanoid" id="T0RSU5"/>
<dbReference type="Pfam" id="PF00225">
    <property type="entry name" value="Kinesin"/>
    <property type="match status" value="1"/>
</dbReference>
<evidence type="ECO:0000256" key="4">
    <source>
        <dbReference type="ARBA" id="ARBA00022840"/>
    </source>
</evidence>
<dbReference type="GeneID" id="19950013"/>
<comment type="caution">
    <text evidence="6">Lacks conserved residue(s) required for the propagation of feature annotation.</text>
</comment>
<dbReference type="Gene3D" id="3.40.850.10">
    <property type="entry name" value="Kinesin motor domain"/>
    <property type="match status" value="1"/>
</dbReference>
<dbReference type="PROSITE" id="PS50067">
    <property type="entry name" value="KINESIN_MOTOR_2"/>
    <property type="match status" value="1"/>
</dbReference>
<dbReference type="InterPro" id="IPR036961">
    <property type="entry name" value="Kinesin_motor_dom_sf"/>
</dbReference>
<evidence type="ECO:0000256" key="9">
    <source>
        <dbReference type="SAM" id="MobiDB-lite"/>
    </source>
</evidence>
<dbReference type="GO" id="GO:0005524">
    <property type="term" value="F:ATP binding"/>
    <property type="evidence" value="ECO:0007669"/>
    <property type="project" value="UniProtKB-KW"/>
</dbReference>
<dbReference type="PANTHER" id="PTHR47969">
    <property type="entry name" value="CHROMOSOME-ASSOCIATED KINESIN KIF4A-RELATED"/>
    <property type="match status" value="1"/>
</dbReference>
<feature type="region of interest" description="Disordered" evidence="9">
    <location>
        <begin position="355"/>
        <end position="377"/>
    </location>
</feature>
<keyword evidence="2" id="KW-0963">Cytoplasm</keyword>
<evidence type="ECO:0000313" key="12">
    <source>
        <dbReference type="Proteomes" id="UP000030762"/>
    </source>
</evidence>